<protein>
    <recommendedName>
        <fullName evidence="4">Transporter</fullName>
    </recommendedName>
</protein>
<sequence length="119" mass="12759">MKKEKLALNRAAGIFDIINAVVFTISFFVIVLTAVSDAISHGNNTGTATLFFYGMALLGLLLHILGLLKSRKAGFKITGHILGIIGNGIFFLSAIMAIPATILLIVASVFTLQQRQVNK</sequence>
<dbReference type="Proteomes" id="UP000371977">
    <property type="component" value="Unassembled WGS sequence"/>
</dbReference>
<keyword evidence="1" id="KW-0472">Membrane</keyword>
<feature type="transmembrane region" description="Helical" evidence="1">
    <location>
        <begin position="89"/>
        <end position="112"/>
    </location>
</feature>
<proteinExistence type="predicted"/>
<keyword evidence="1" id="KW-1133">Transmembrane helix</keyword>
<organism evidence="2 3">
    <name type="scientific">Weissella muntiaci</name>
    <dbReference type="NCBI Taxonomy" id="2508881"/>
    <lineage>
        <taxon>Bacteria</taxon>
        <taxon>Bacillati</taxon>
        <taxon>Bacillota</taxon>
        <taxon>Bacilli</taxon>
        <taxon>Lactobacillales</taxon>
        <taxon>Lactobacillaceae</taxon>
        <taxon>Weissella</taxon>
    </lineage>
</organism>
<feature type="transmembrane region" description="Helical" evidence="1">
    <location>
        <begin position="12"/>
        <end position="35"/>
    </location>
</feature>
<evidence type="ECO:0000256" key="1">
    <source>
        <dbReference type="SAM" id="Phobius"/>
    </source>
</evidence>
<comment type="caution">
    <text evidence="2">The sequence shown here is derived from an EMBL/GenBank/DDBJ whole genome shotgun (WGS) entry which is preliminary data.</text>
</comment>
<dbReference type="RefSeq" id="WP_148623604.1">
    <property type="nucleotide sequence ID" value="NZ_SDGZ01000024.1"/>
</dbReference>
<evidence type="ECO:0000313" key="3">
    <source>
        <dbReference type="Proteomes" id="UP000371977"/>
    </source>
</evidence>
<dbReference type="AlphaFoldDB" id="A0A6C2C280"/>
<evidence type="ECO:0000313" key="2">
    <source>
        <dbReference type="EMBL" id="TYC48111.1"/>
    </source>
</evidence>
<dbReference type="EMBL" id="SDGZ01000024">
    <property type="protein sequence ID" value="TYC48111.1"/>
    <property type="molecule type" value="Genomic_DNA"/>
</dbReference>
<keyword evidence="1" id="KW-0812">Transmembrane</keyword>
<feature type="transmembrane region" description="Helical" evidence="1">
    <location>
        <begin position="47"/>
        <end position="68"/>
    </location>
</feature>
<evidence type="ECO:0008006" key="4">
    <source>
        <dbReference type="Google" id="ProtNLM"/>
    </source>
</evidence>
<gene>
    <name evidence="2" type="ORF">ESZ50_10080</name>
</gene>
<accession>A0A6C2C280</accession>
<keyword evidence="3" id="KW-1185">Reference proteome</keyword>
<reference evidence="2 3" key="1">
    <citation type="submission" date="2019-01" db="EMBL/GenBank/DDBJ databases">
        <title>Weissella sp. nov., a novel lactic acid bacterium isolated from animal feces.</title>
        <authorList>
            <person name="Wang L.-T."/>
        </authorList>
    </citation>
    <scope>NUCLEOTIDE SEQUENCE [LARGE SCALE GENOMIC DNA]</scope>
    <source>
        <strain evidence="2 3">8H-2</strain>
    </source>
</reference>
<name>A0A6C2C280_9LACO</name>